<evidence type="ECO:0000256" key="4">
    <source>
        <dbReference type="ARBA" id="ARBA00023136"/>
    </source>
</evidence>
<evidence type="ECO:0000313" key="8">
    <source>
        <dbReference type="Proteomes" id="UP000037122"/>
    </source>
</evidence>
<dbReference type="GO" id="GO:0016020">
    <property type="term" value="C:membrane"/>
    <property type="evidence" value="ECO:0007669"/>
    <property type="project" value="UniProtKB-SubCell"/>
</dbReference>
<feature type="transmembrane region" description="Helical" evidence="6">
    <location>
        <begin position="440"/>
        <end position="461"/>
    </location>
</feature>
<feature type="region of interest" description="Disordered" evidence="5">
    <location>
        <begin position="153"/>
        <end position="191"/>
    </location>
</feature>
<dbReference type="InterPro" id="IPR003689">
    <property type="entry name" value="ZIP"/>
</dbReference>
<gene>
    <name evidence="7" type="ORF">QG37_04294</name>
</gene>
<name>A0A0L0NY84_CANAR</name>
<evidence type="ECO:0000256" key="6">
    <source>
        <dbReference type="SAM" id="Phobius"/>
    </source>
</evidence>
<proteinExistence type="predicted"/>
<comment type="caution">
    <text evidence="7">The sequence shown here is derived from an EMBL/GenBank/DDBJ whole genome shotgun (WGS) entry which is preliminary data.</text>
</comment>
<dbReference type="Proteomes" id="UP000037122">
    <property type="component" value="Unassembled WGS sequence"/>
</dbReference>
<feature type="compositionally biased region" description="Basic and acidic residues" evidence="5">
    <location>
        <begin position="153"/>
        <end position="177"/>
    </location>
</feature>
<feature type="transmembrane region" description="Helical" evidence="6">
    <location>
        <begin position="98"/>
        <end position="118"/>
    </location>
</feature>
<dbReference type="VEuPathDB" id="FungiDB:CJI96_0003031"/>
<sequence>MLDFLKSFNQGWYLTTLSSILCALGTFIIFLDDIYKLVFPRWLTRRYPFHLKENYSFMNGSLAFSSGCLLFTALYRLLPEAMDNLTPHDELKHHRLQREINTVLISSFIGGIAACFIFNQVLHLLTAESVVHCSHDGEDKIETLPYLELRENAHSHGHDHSHSHSHGSEGHEYHEPSELEEGNSSTAPGAEDLESAPLLAHRKSQGILHYFTTAKEVDDQLLGECKGYTSAELCLHDQTKDKPHFCEIPTIRKNEDEESLALALAQSEENGADKAAHQNDLHDHQNHHDYNGDHNHDLTFARSVSEVHSHHGRLEHHHHHVNSPLSRLMLIGVQTILAITLHKFPEGFITYITAETDPQLGVSIFLSLLIHNFTEGFSMCLPLYYSFASGKAYWGAKAKAVSISAILGGLSQPLGALGGLIFLQANHAGNSDIDIDKLNYIFGITMAVTSGFLCVIALSMYGSAVSFSGSPNFVMIWCIVGMSIIGLLSLILKGE</sequence>
<evidence type="ECO:0000256" key="2">
    <source>
        <dbReference type="ARBA" id="ARBA00022692"/>
    </source>
</evidence>
<dbReference type="PANTHER" id="PTHR11040:SF210">
    <property type="entry name" value="ZINC-REGULATED TRANSPORTER 3"/>
    <property type="match status" value="1"/>
</dbReference>
<organism evidence="7 8">
    <name type="scientific">Candidozyma auris</name>
    <name type="common">Yeast</name>
    <name type="synonym">Candida auris</name>
    <dbReference type="NCBI Taxonomy" id="498019"/>
    <lineage>
        <taxon>Eukaryota</taxon>
        <taxon>Fungi</taxon>
        <taxon>Dikarya</taxon>
        <taxon>Ascomycota</taxon>
        <taxon>Saccharomycotina</taxon>
        <taxon>Pichiomycetes</taxon>
        <taxon>Metschnikowiaceae</taxon>
        <taxon>Candidozyma</taxon>
    </lineage>
</organism>
<evidence type="ECO:0000256" key="5">
    <source>
        <dbReference type="SAM" id="MobiDB-lite"/>
    </source>
</evidence>
<dbReference type="VEuPathDB" id="FungiDB:CJJ07_003982"/>
<dbReference type="PANTHER" id="PTHR11040">
    <property type="entry name" value="ZINC/IRON TRANSPORTER"/>
    <property type="match status" value="1"/>
</dbReference>
<comment type="subcellular location">
    <subcellularLocation>
        <location evidence="1">Membrane</location>
        <topology evidence="1">Multi-pass membrane protein</topology>
    </subcellularLocation>
</comment>
<dbReference type="VEuPathDB" id="FungiDB:CJI97_001421"/>
<feature type="transmembrane region" description="Helical" evidence="6">
    <location>
        <begin position="12"/>
        <end position="35"/>
    </location>
</feature>
<protein>
    <recommendedName>
        <fullName evidence="9">Zinc/iron permease</fullName>
    </recommendedName>
</protein>
<evidence type="ECO:0008006" key="9">
    <source>
        <dbReference type="Google" id="ProtNLM"/>
    </source>
</evidence>
<accession>A0A0L0NY84</accession>
<dbReference type="EMBL" id="LGST01000029">
    <property type="protein sequence ID" value="KND98948.1"/>
    <property type="molecule type" value="Genomic_DNA"/>
</dbReference>
<keyword evidence="4 6" id="KW-0472">Membrane</keyword>
<feature type="transmembrane region" description="Helical" evidence="6">
    <location>
        <begin position="400"/>
        <end position="425"/>
    </location>
</feature>
<dbReference type="VEuPathDB" id="FungiDB:B9J08_001185"/>
<reference evidence="8" key="1">
    <citation type="journal article" date="2015" name="BMC Genomics">
        <title>Draft genome of a commonly misdiagnosed multidrug resistant pathogen Candida auris.</title>
        <authorList>
            <person name="Chatterjee S."/>
            <person name="Alampalli S.V."/>
            <person name="Nageshan R.K."/>
            <person name="Chettiar S.T."/>
            <person name="Joshi S."/>
            <person name="Tatu U.S."/>
        </authorList>
    </citation>
    <scope>NUCLEOTIDE SEQUENCE [LARGE SCALE GENOMIC DNA]</scope>
    <source>
        <strain evidence="8">6684</strain>
    </source>
</reference>
<feature type="transmembrane region" description="Helical" evidence="6">
    <location>
        <begin position="56"/>
        <end position="78"/>
    </location>
</feature>
<keyword evidence="3 6" id="KW-1133">Transmembrane helix</keyword>
<dbReference type="GO" id="GO:0005385">
    <property type="term" value="F:zinc ion transmembrane transporter activity"/>
    <property type="evidence" value="ECO:0007669"/>
    <property type="project" value="TreeGrafter"/>
</dbReference>
<evidence type="ECO:0000256" key="3">
    <source>
        <dbReference type="ARBA" id="ARBA00022989"/>
    </source>
</evidence>
<evidence type="ECO:0000256" key="1">
    <source>
        <dbReference type="ARBA" id="ARBA00004141"/>
    </source>
</evidence>
<evidence type="ECO:0000313" key="7">
    <source>
        <dbReference type="EMBL" id="KND98948.1"/>
    </source>
</evidence>
<keyword evidence="2 6" id="KW-0812">Transmembrane</keyword>
<dbReference type="VEuPathDB" id="FungiDB:QG37_04294"/>
<dbReference type="VEuPathDB" id="FungiDB:CJJ09_003441"/>
<dbReference type="AlphaFoldDB" id="A0A0L0NY84"/>
<dbReference type="Pfam" id="PF02535">
    <property type="entry name" value="Zip"/>
    <property type="match status" value="2"/>
</dbReference>
<feature type="transmembrane region" description="Helical" evidence="6">
    <location>
        <begin position="473"/>
        <end position="492"/>
    </location>
</feature>